<dbReference type="PANTHER" id="PTHR24220:SF689">
    <property type="entry name" value="LIPOPROTEIN-RELEASING SYSTEM ATP-BINDING PROTEIN LOLD"/>
    <property type="match status" value="1"/>
</dbReference>
<dbReference type="InterPro" id="IPR015854">
    <property type="entry name" value="ABC_transpr_LolD-like"/>
</dbReference>
<proteinExistence type="inferred from homology"/>
<evidence type="ECO:0000256" key="1">
    <source>
        <dbReference type="ARBA" id="ARBA00005417"/>
    </source>
</evidence>
<reference evidence="5 6" key="1">
    <citation type="submission" date="2022-06" db="EMBL/GenBank/DDBJ databases">
        <title>Sequencing the genomes of 1000 actinobacteria strains.</title>
        <authorList>
            <person name="Klenk H.-P."/>
        </authorList>
    </citation>
    <scope>NUCLEOTIDE SEQUENCE [LARGE SCALE GENOMIC DNA]</scope>
    <source>
        <strain evidence="5 6">DSM 44170</strain>
    </source>
</reference>
<evidence type="ECO:0000256" key="2">
    <source>
        <dbReference type="ARBA" id="ARBA00022741"/>
    </source>
</evidence>
<keyword evidence="6" id="KW-1185">Reference proteome</keyword>
<dbReference type="PANTHER" id="PTHR24220">
    <property type="entry name" value="IMPORT ATP-BINDING PROTEIN"/>
    <property type="match status" value="1"/>
</dbReference>
<dbReference type="InterPro" id="IPR003439">
    <property type="entry name" value="ABC_transporter-like_ATP-bd"/>
</dbReference>
<protein>
    <submittedName>
        <fullName evidence="5">ABC transport system ATP-binding protein</fullName>
    </submittedName>
</protein>
<dbReference type="Pfam" id="PF00005">
    <property type="entry name" value="ABC_tran"/>
    <property type="match status" value="1"/>
</dbReference>
<dbReference type="InterPro" id="IPR017871">
    <property type="entry name" value="ABC_transporter-like_CS"/>
</dbReference>
<dbReference type="Gene3D" id="3.40.50.300">
    <property type="entry name" value="P-loop containing nucleotide triphosphate hydrolases"/>
    <property type="match status" value="1"/>
</dbReference>
<dbReference type="SMART" id="SM00382">
    <property type="entry name" value="AAA"/>
    <property type="match status" value="1"/>
</dbReference>
<feature type="domain" description="ABC transporter" evidence="4">
    <location>
        <begin position="16"/>
        <end position="230"/>
    </location>
</feature>
<dbReference type="EMBL" id="JAMZEC010000001">
    <property type="protein sequence ID" value="MCP2344011.1"/>
    <property type="molecule type" value="Genomic_DNA"/>
</dbReference>
<sequence>MAYGLRLLPLDGVVILQAEELYRFYRSGDEETRALRGVSVDAAGGEVVLVSGPSGSGKSTLLACLGGLDDPDGGTVRVDGHRISHRPEAERAALRARLVGVLFQSGNLIEHLTVAANVDLAQRLAGRRDRRLRDELLAGLGLAARAGAWPSELSGGESARAGLAVALANRPALLLADEPTGELDQHTEGPVLRLIRRQAGERTAVVIASHSPGVRRLADRVLELKDGRAT</sequence>
<organism evidence="5 6">
    <name type="scientific">Nonomuraea roseoviolacea subsp. carminata</name>
    <dbReference type="NCBI Taxonomy" id="160689"/>
    <lineage>
        <taxon>Bacteria</taxon>
        <taxon>Bacillati</taxon>
        <taxon>Actinomycetota</taxon>
        <taxon>Actinomycetes</taxon>
        <taxon>Streptosporangiales</taxon>
        <taxon>Streptosporangiaceae</taxon>
        <taxon>Nonomuraea</taxon>
    </lineage>
</organism>
<name>A0ABT1JQK9_9ACTN</name>
<dbReference type="GO" id="GO:0005524">
    <property type="term" value="F:ATP binding"/>
    <property type="evidence" value="ECO:0007669"/>
    <property type="project" value="UniProtKB-KW"/>
</dbReference>
<dbReference type="Proteomes" id="UP001320766">
    <property type="component" value="Unassembled WGS sequence"/>
</dbReference>
<gene>
    <name evidence="5" type="ORF">HD595_000133</name>
</gene>
<evidence type="ECO:0000259" key="4">
    <source>
        <dbReference type="PROSITE" id="PS50893"/>
    </source>
</evidence>
<dbReference type="RefSeq" id="WP_253764987.1">
    <property type="nucleotide sequence ID" value="NZ_BAAAVE010000001.1"/>
</dbReference>
<dbReference type="PROSITE" id="PS00211">
    <property type="entry name" value="ABC_TRANSPORTER_1"/>
    <property type="match status" value="1"/>
</dbReference>
<evidence type="ECO:0000313" key="6">
    <source>
        <dbReference type="Proteomes" id="UP001320766"/>
    </source>
</evidence>
<evidence type="ECO:0000313" key="5">
    <source>
        <dbReference type="EMBL" id="MCP2344011.1"/>
    </source>
</evidence>
<comment type="similarity">
    <text evidence="1">Belongs to the ABC transporter superfamily.</text>
</comment>
<comment type="caution">
    <text evidence="5">The sequence shown here is derived from an EMBL/GenBank/DDBJ whole genome shotgun (WGS) entry which is preliminary data.</text>
</comment>
<evidence type="ECO:0000256" key="3">
    <source>
        <dbReference type="ARBA" id="ARBA00022840"/>
    </source>
</evidence>
<dbReference type="SUPFAM" id="SSF52540">
    <property type="entry name" value="P-loop containing nucleoside triphosphate hydrolases"/>
    <property type="match status" value="1"/>
</dbReference>
<accession>A0ABT1JQK9</accession>
<keyword evidence="3 5" id="KW-0067">ATP-binding</keyword>
<keyword evidence="2" id="KW-0547">Nucleotide-binding</keyword>
<dbReference type="InterPro" id="IPR027417">
    <property type="entry name" value="P-loop_NTPase"/>
</dbReference>
<dbReference type="PROSITE" id="PS50893">
    <property type="entry name" value="ABC_TRANSPORTER_2"/>
    <property type="match status" value="1"/>
</dbReference>
<dbReference type="InterPro" id="IPR003593">
    <property type="entry name" value="AAA+_ATPase"/>
</dbReference>